<keyword evidence="6 7" id="KW-0472">Membrane</keyword>
<evidence type="ECO:0000256" key="5">
    <source>
        <dbReference type="ARBA" id="ARBA00022989"/>
    </source>
</evidence>
<evidence type="ECO:0000256" key="3">
    <source>
        <dbReference type="ARBA" id="ARBA00022475"/>
    </source>
</evidence>
<evidence type="ECO:0000256" key="6">
    <source>
        <dbReference type="ARBA" id="ARBA00023136"/>
    </source>
</evidence>
<dbReference type="EMBL" id="AP010872">
    <property type="protein sequence ID" value="BAH83092.1"/>
    <property type="molecule type" value="Genomic_DNA"/>
</dbReference>
<dbReference type="KEGG" id="icp:ICMP_233"/>
<evidence type="ECO:0000256" key="1">
    <source>
        <dbReference type="ARBA" id="ARBA00004651"/>
    </source>
</evidence>
<dbReference type="Pfam" id="PF01914">
    <property type="entry name" value="MarC"/>
    <property type="match status" value="1"/>
</dbReference>
<proteinExistence type="inferred from homology"/>
<feature type="transmembrane region" description="Helical" evidence="7">
    <location>
        <begin position="183"/>
        <end position="204"/>
    </location>
</feature>
<dbReference type="PANTHER" id="PTHR33508">
    <property type="entry name" value="UPF0056 MEMBRANE PROTEIN YHCE"/>
    <property type="match status" value="1"/>
</dbReference>
<keyword evidence="9" id="KW-1185">Reference proteome</keyword>
<protein>
    <recommendedName>
        <fullName evidence="7">UPF0056 membrane protein</fullName>
    </recommendedName>
</protein>
<evidence type="ECO:0000256" key="7">
    <source>
        <dbReference type="RuleBase" id="RU362048"/>
    </source>
</evidence>
<accession>C5WCN6</accession>
<dbReference type="PANTHER" id="PTHR33508:SF1">
    <property type="entry name" value="UPF0056 MEMBRANE PROTEIN YHCE"/>
    <property type="match status" value="1"/>
</dbReference>
<dbReference type="HOGENOM" id="CLU_079909_2_1_6"/>
<reference evidence="8 9" key="1">
    <citation type="journal article" date="2011" name="Genome Biol. Evol.">
        <title>Reductive evolution of bacterial genome in insect gut environment.</title>
        <authorList>
            <person name="Nikoh N."/>
            <person name="Hosokawa T."/>
            <person name="Ohshima K."/>
            <person name="Hattori M."/>
            <person name="Fukatsu T."/>
        </authorList>
    </citation>
    <scope>NUCLEOTIDE SEQUENCE [LARGE SCALE GENOMIC DNA]</scope>
    <source>
        <strain evidence="8 9">Mpkobe</strain>
    </source>
</reference>
<name>C5WCN6_9ENTR</name>
<dbReference type="OrthoDB" id="21094at2"/>
<dbReference type="NCBIfam" id="NF008320">
    <property type="entry name" value="PRK11111.1"/>
    <property type="match status" value="1"/>
</dbReference>
<organism evidence="8 9">
    <name type="scientific">Candidatus Ishikawaella capsulata Mpkobe</name>
    <dbReference type="NCBI Taxonomy" id="476281"/>
    <lineage>
        <taxon>Bacteria</taxon>
        <taxon>Pseudomonadati</taxon>
        <taxon>Pseudomonadota</taxon>
        <taxon>Gammaproteobacteria</taxon>
        <taxon>Enterobacterales</taxon>
        <taxon>Enterobacteriaceae</taxon>
        <taxon>Candidatus Ishikawella</taxon>
    </lineage>
</organism>
<evidence type="ECO:0000313" key="9">
    <source>
        <dbReference type="Proteomes" id="UP000061704"/>
    </source>
</evidence>
<comment type="similarity">
    <text evidence="2 7">Belongs to the UPF0056 (MarC) family.</text>
</comment>
<dbReference type="Proteomes" id="UP000061704">
    <property type="component" value="Chromosome"/>
</dbReference>
<evidence type="ECO:0000313" key="8">
    <source>
        <dbReference type="EMBL" id="BAH83092.1"/>
    </source>
</evidence>
<dbReference type="RefSeq" id="WP_041069034.1">
    <property type="nucleotide sequence ID" value="NZ_AP010872.1"/>
</dbReference>
<gene>
    <name evidence="8" type="primary">ychE</name>
    <name evidence="8" type="ORF">ICMP_233</name>
</gene>
<feature type="transmembrane region" description="Helical" evidence="7">
    <location>
        <begin position="80"/>
        <end position="99"/>
    </location>
</feature>
<feature type="transmembrane region" description="Helical" evidence="7">
    <location>
        <begin position="140"/>
        <end position="162"/>
    </location>
</feature>
<comment type="subcellular location">
    <subcellularLocation>
        <location evidence="1 7">Cell membrane</location>
        <topology evidence="1 7">Multi-pass membrane protein</topology>
    </subcellularLocation>
</comment>
<dbReference type="GO" id="GO:0005886">
    <property type="term" value="C:plasma membrane"/>
    <property type="evidence" value="ECO:0007669"/>
    <property type="project" value="UniProtKB-SubCell"/>
</dbReference>
<dbReference type="NCBIfam" id="TIGR00427">
    <property type="entry name" value="NAAT family transporter"/>
    <property type="match status" value="1"/>
</dbReference>
<evidence type="ECO:0000256" key="2">
    <source>
        <dbReference type="ARBA" id="ARBA00009784"/>
    </source>
</evidence>
<keyword evidence="5 7" id="KW-1133">Transmembrane helix</keyword>
<keyword evidence="4 7" id="KW-0812">Transmembrane</keyword>
<feature type="transmembrane region" description="Helical" evidence="7">
    <location>
        <begin position="13"/>
        <end position="33"/>
    </location>
</feature>
<sequence length="209" mass="22915">MNHVINLSKCIKYFIGLFAIVNPIGVIPIFVSLTNKYELKERNKINIITNFAVAIILFISLFIGNSILEVFGISIDSFRIAGGILIIMLAVSMITGKIGDRQEDNNSNTNNIAIVPLALPLMAGPGAISLTIVWSSRYHSWQNLLGFSLTIAVFSICCCLLFKIGHFMVTFLGKNGINIITRIIGLVLMSLGIESIITSIKSLFPCLIH</sequence>
<feature type="transmembrane region" description="Helical" evidence="7">
    <location>
        <begin position="111"/>
        <end position="134"/>
    </location>
</feature>
<evidence type="ECO:0000256" key="4">
    <source>
        <dbReference type="ARBA" id="ARBA00022692"/>
    </source>
</evidence>
<dbReference type="InterPro" id="IPR002771">
    <property type="entry name" value="Multi_antbiot-R_MarC"/>
</dbReference>
<keyword evidence="3" id="KW-1003">Cell membrane</keyword>
<dbReference type="AlphaFoldDB" id="C5WCN6"/>
<feature type="transmembrane region" description="Helical" evidence="7">
    <location>
        <begin position="45"/>
        <end position="68"/>
    </location>
</feature>